<feature type="transmembrane region" description="Helical" evidence="7">
    <location>
        <begin position="40"/>
        <end position="59"/>
    </location>
</feature>
<dbReference type="InterPro" id="IPR036259">
    <property type="entry name" value="MFS_trans_sf"/>
</dbReference>
<gene>
    <name evidence="8" type="ORF">CNY62_08375</name>
</gene>
<dbReference type="KEGG" id="bths:CNY62_08375"/>
<evidence type="ECO:0000256" key="3">
    <source>
        <dbReference type="ARBA" id="ARBA00022475"/>
    </source>
</evidence>
<comment type="subcellular location">
    <subcellularLocation>
        <location evidence="1">Cell membrane</location>
        <topology evidence="1">Multi-pass membrane protein</topology>
    </subcellularLocation>
</comment>
<keyword evidence="9" id="KW-1185">Reference proteome</keyword>
<evidence type="ECO:0000256" key="1">
    <source>
        <dbReference type="ARBA" id="ARBA00004651"/>
    </source>
</evidence>
<dbReference type="EMBL" id="CP023483">
    <property type="protein sequence ID" value="ATF26392.1"/>
    <property type="molecule type" value="Genomic_DNA"/>
</dbReference>
<feature type="transmembrane region" description="Helical" evidence="7">
    <location>
        <begin position="97"/>
        <end position="116"/>
    </location>
</feature>
<feature type="transmembrane region" description="Helical" evidence="7">
    <location>
        <begin position="180"/>
        <end position="202"/>
    </location>
</feature>
<keyword evidence="4 7" id="KW-0812">Transmembrane</keyword>
<dbReference type="PANTHER" id="PTHR43266">
    <property type="entry name" value="MACROLIDE-EFFLUX PROTEIN"/>
    <property type="match status" value="1"/>
</dbReference>
<dbReference type="PANTHER" id="PTHR43266:SF7">
    <property type="entry name" value="TRANSPORTER, PUTATIVE-RELATED"/>
    <property type="match status" value="1"/>
</dbReference>
<evidence type="ECO:0000256" key="4">
    <source>
        <dbReference type="ARBA" id="ARBA00022692"/>
    </source>
</evidence>
<dbReference type="Proteomes" id="UP000243591">
    <property type="component" value="Chromosome"/>
</dbReference>
<dbReference type="Gene3D" id="1.20.1250.20">
    <property type="entry name" value="MFS general substrate transporter like domains"/>
    <property type="match status" value="1"/>
</dbReference>
<feature type="transmembrane region" description="Helical" evidence="7">
    <location>
        <begin position="214"/>
        <end position="232"/>
    </location>
</feature>
<name>A0A291BYY8_BROTH</name>
<keyword evidence="5 7" id="KW-1133">Transmembrane helix</keyword>
<evidence type="ECO:0000313" key="9">
    <source>
        <dbReference type="Proteomes" id="UP000243591"/>
    </source>
</evidence>
<dbReference type="GO" id="GO:0005886">
    <property type="term" value="C:plasma membrane"/>
    <property type="evidence" value="ECO:0007669"/>
    <property type="project" value="UniProtKB-SubCell"/>
</dbReference>
<evidence type="ECO:0000256" key="7">
    <source>
        <dbReference type="SAM" id="Phobius"/>
    </source>
</evidence>
<evidence type="ECO:0000313" key="8">
    <source>
        <dbReference type="EMBL" id="ATF26392.1"/>
    </source>
</evidence>
<organism evidence="8 9">
    <name type="scientific">Brochothrix thermosphacta</name>
    <name type="common">Microbacterium thermosphactum</name>
    <dbReference type="NCBI Taxonomy" id="2756"/>
    <lineage>
        <taxon>Bacteria</taxon>
        <taxon>Bacillati</taxon>
        <taxon>Bacillota</taxon>
        <taxon>Bacilli</taxon>
        <taxon>Bacillales</taxon>
        <taxon>Listeriaceae</taxon>
        <taxon>Brochothrix</taxon>
    </lineage>
</organism>
<evidence type="ECO:0000256" key="2">
    <source>
        <dbReference type="ARBA" id="ARBA00022448"/>
    </source>
</evidence>
<evidence type="ECO:0000256" key="5">
    <source>
        <dbReference type="ARBA" id="ARBA00022989"/>
    </source>
</evidence>
<dbReference type="AlphaFoldDB" id="A0A291BYY8"/>
<dbReference type="RefSeq" id="WP_081315936.1">
    <property type="nucleotide sequence ID" value="NZ_CP023483.1"/>
</dbReference>
<dbReference type="GO" id="GO:0022857">
    <property type="term" value="F:transmembrane transporter activity"/>
    <property type="evidence" value="ECO:0007669"/>
    <property type="project" value="InterPro"/>
</dbReference>
<evidence type="ECO:0000256" key="6">
    <source>
        <dbReference type="ARBA" id="ARBA00023136"/>
    </source>
</evidence>
<feature type="transmembrane region" description="Helical" evidence="7">
    <location>
        <begin position="306"/>
        <end position="323"/>
    </location>
</feature>
<feature type="transmembrane region" description="Helical" evidence="7">
    <location>
        <begin position="71"/>
        <end position="91"/>
    </location>
</feature>
<feature type="transmembrane region" description="Helical" evidence="7">
    <location>
        <begin position="238"/>
        <end position="257"/>
    </location>
</feature>
<feature type="transmembrane region" description="Helical" evidence="7">
    <location>
        <begin position="278"/>
        <end position="300"/>
    </location>
</feature>
<keyword evidence="2" id="KW-0813">Transport</keyword>
<accession>A0A291BYY8</accession>
<dbReference type="SUPFAM" id="SSF103473">
    <property type="entry name" value="MFS general substrate transporter"/>
    <property type="match status" value="1"/>
</dbReference>
<proteinExistence type="predicted"/>
<sequence length="332" mass="37270">MALLGITGIALSALLFTLLLYFTALPFTLIAIFHLGNTGIFIRMFNLSFLASNLALVGEKNLEKASAVEQGTFSLLVIVQPALAAFLWNFYGIKLLSLFAFLLTLLPFLLILSMNFSRFVQPKKSTVSATNSFSNSFKLLFHQTVITNVFWLMLIFSFFMAGYQVLYPFLLLEHYQIHPLTFGIITSIIGIVAVFGSILPFFTHSRHSLKLIKSALIIFGFTFLLLGSFLFLSSSITFTLISFIIIGSLLSFINSIIEPLSYAYVQRHAVQETIGALTTVYYTLLELTIPIGTLLASTLILYFTDYFVFILFGVFILTLILILNRKDKNNEK</sequence>
<protein>
    <submittedName>
        <fullName evidence="8">MFS transporter</fullName>
    </submittedName>
</protein>
<reference evidence="8 9" key="1">
    <citation type="submission" date="2017-09" db="EMBL/GenBank/DDBJ databases">
        <title>Complete Genome Sequences of Two Strains of the Meat Spoilage Bacterium Brochothrix thermosphacta Isolated from Ground Chicken.</title>
        <authorList>
            <person name="Paoli G.C."/>
            <person name="Wijey C."/>
            <person name="Chen C.-Y."/>
            <person name="Nguyen L."/>
            <person name="Yan X."/>
            <person name="Irwin P.L."/>
        </authorList>
    </citation>
    <scope>NUCLEOTIDE SEQUENCE [LARGE SCALE GENOMIC DNA]</scope>
    <source>
        <strain evidence="8 9">BI</strain>
    </source>
</reference>
<dbReference type="STRING" id="2756.BFR44_08935"/>
<dbReference type="InterPro" id="IPR011701">
    <property type="entry name" value="MFS"/>
</dbReference>
<dbReference type="Pfam" id="PF07690">
    <property type="entry name" value="MFS_1"/>
    <property type="match status" value="1"/>
</dbReference>
<keyword evidence="3" id="KW-1003">Cell membrane</keyword>
<keyword evidence="6 7" id="KW-0472">Membrane</keyword>
<feature type="transmembrane region" description="Helical" evidence="7">
    <location>
        <begin position="137"/>
        <end position="160"/>
    </location>
</feature>